<dbReference type="CDD" id="cd14733">
    <property type="entry name" value="BACK"/>
    <property type="match status" value="1"/>
</dbReference>
<dbReference type="PROSITE" id="PS50097">
    <property type="entry name" value="BTB"/>
    <property type="match status" value="1"/>
</dbReference>
<feature type="domain" description="BTB" evidence="1">
    <location>
        <begin position="28"/>
        <end position="94"/>
    </location>
</feature>
<dbReference type="Proteomes" id="UP000887578">
    <property type="component" value="Unplaced"/>
</dbReference>
<dbReference type="AlphaFoldDB" id="A0A914QAD2"/>
<name>A0A914QAD2_9BILA</name>
<dbReference type="Gene3D" id="1.25.40.420">
    <property type="match status" value="1"/>
</dbReference>
<keyword evidence="2" id="KW-1185">Reference proteome</keyword>
<dbReference type="Pfam" id="PF07707">
    <property type="entry name" value="BACK"/>
    <property type="match status" value="1"/>
</dbReference>
<evidence type="ECO:0000313" key="2">
    <source>
        <dbReference type="Proteomes" id="UP000887578"/>
    </source>
</evidence>
<dbReference type="CDD" id="cd18186">
    <property type="entry name" value="BTB_POZ_ZBTB_KLHL-like"/>
    <property type="match status" value="1"/>
</dbReference>
<dbReference type="PANTHER" id="PTHR45632">
    <property type="entry name" value="LD33804P"/>
    <property type="match status" value="1"/>
</dbReference>
<dbReference type="InterPro" id="IPR011705">
    <property type="entry name" value="BACK"/>
</dbReference>
<accession>A0A914QAD2</accession>
<dbReference type="InterPro" id="IPR000210">
    <property type="entry name" value="BTB/POZ_dom"/>
</dbReference>
<protein>
    <submittedName>
        <fullName evidence="3">BTB domain-containing protein</fullName>
    </submittedName>
</protein>
<sequence length="254" mass="30577">MDAKQILYKFQMERFEIFKFQNLENGKFDVTFEICGKKLHSHRFIICPFSTTLDSMLSERWTKPNEPVKIDGYSFDDFNEFLTFIYSGNCKLTNENIFSMVDIAEFFGVKLFKIYCEKFLTKMKFDSNNVFDFRELSQKYSLKKLKKAIDKFISENISYIHQNEKFLNFRKSDIKEIVESNYKTAKQEELFEGVYKWAENHVKTVESVEICEKTKNVGIKNEMHQFLPFFYFEKMENKFFHDFIGKNFLRNENV</sequence>
<reference evidence="3" key="1">
    <citation type="submission" date="2022-11" db="UniProtKB">
        <authorList>
            <consortium name="WormBaseParasite"/>
        </authorList>
    </citation>
    <scope>IDENTIFICATION</scope>
</reference>
<proteinExistence type="predicted"/>
<evidence type="ECO:0000259" key="1">
    <source>
        <dbReference type="PROSITE" id="PS50097"/>
    </source>
</evidence>
<dbReference type="Gene3D" id="3.30.710.10">
    <property type="entry name" value="Potassium Channel Kv1.1, Chain A"/>
    <property type="match status" value="1"/>
</dbReference>
<dbReference type="SUPFAM" id="SSF54695">
    <property type="entry name" value="POZ domain"/>
    <property type="match status" value="1"/>
</dbReference>
<organism evidence="2 3">
    <name type="scientific">Panagrolaimus davidi</name>
    <dbReference type="NCBI Taxonomy" id="227884"/>
    <lineage>
        <taxon>Eukaryota</taxon>
        <taxon>Metazoa</taxon>
        <taxon>Ecdysozoa</taxon>
        <taxon>Nematoda</taxon>
        <taxon>Chromadorea</taxon>
        <taxon>Rhabditida</taxon>
        <taxon>Tylenchina</taxon>
        <taxon>Panagrolaimomorpha</taxon>
        <taxon>Panagrolaimoidea</taxon>
        <taxon>Panagrolaimidae</taxon>
        <taxon>Panagrolaimus</taxon>
    </lineage>
</organism>
<dbReference type="SMART" id="SM00225">
    <property type="entry name" value="BTB"/>
    <property type="match status" value="1"/>
</dbReference>
<dbReference type="InterPro" id="IPR011333">
    <property type="entry name" value="SKP1/BTB/POZ_sf"/>
</dbReference>
<dbReference type="WBParaSite" id="PDA_v2.g26120.t1">
    <property type="protein sequence ID" value="PDA_v2.g26120.t1"/>
    <property type="gene ID" value="PDA_v2.g26120"/>
</dbReference>
<evidence type="ECO:0000313" key="3">
    <source>
        <dbReference type="WBParaSite" id="PDA_v2.g26120.t1"/>
    </source>
</evidence>
<dbReference type="Pfam" id="PF00651">
    <property type="entry name" value="BTB"/>
    <property type="match status" value="1"/>
</dbReference>